<dbReference type="GO" id="GO:0005737">
    <property type="term" value="C:cytoplasm"/>
    <property type="evidence" value="ECO:0007669"/>
    <property type="project" value="TreeGrafter"/>
</dbReference>
<evidence type="ECO:0000313" key="16">
    <source>
        <dbReference type="Proteomes" id="UP000230779"/>
    </source>
</evidence>
<evidence type="ECO:0000256" key="5">
    <source>
        <dbReference type="ARBA" id="ARBA00022862"/>
    </source>
</evidence>
<feature type="active site" description="Cysteine sulfenic acid (-SOH) intermediate; for peroxidase activity" evidence="12">
    <location>
        <position position="45"/>
    </location>
</feature>
<dbReference type="InterPro" id="IPR050924">
    <property type="entry name" value="Peroxiredoxin_BCP/PrxQ"/>
</dbReference>
<evidence type="ECO:0000256" key="7">
    <source>
        <dbReference type="ARBA" id="ARBA00023157"/>
    </source>
</evidence>
<dbReference type="GO" id="GO:0008379">
    <property type="term" value="F:thioredoxin peroxidase activity"/>
    <property type="evidence" value="ECO:0007669"/>
    <property type="project" value="TreeGrafter"/>
</dbReference>
<evidence type="ECO:0000256" key="3">
    <source>
        <dbReference type="ARBA" id="ARBA00013017"/>
    </source>
</evidence>
<dbReference type="GO" id="GO:0034599">
    <property type="term" value="P:cellular response to oxidative stress"/>
    <property type="evidence" value="ECO:0007669"/>
    <property type="project" value="TreeGrafter"/>
</dbReference>
<dbReference type="InterPro" id="IPR036249">
    <property type="entry name" value="Thioredoxin-like_sf"/>
</dbReference>
<dbReference type="InterPro" id="IPR013766">
    <property type="entry name" value="Thioredoxin_domain"/>
</dbReference>
<keyword evidence="6" id="KW-0560">Oxidoreductase</keyword>
<dbReference type="PANTHER" id="PTHR42801:SF4">
    <property type="entry name" value="AHPC_TSA FAMILY PROTEIN"/>
    <property type="match status" value="1"/>
</dbReference>
<dbReference type="EC" id="1.11.1.24" evidence="3"/>
<dbReference type="Proteomes" id="UP000230779">
    <property type="component" value="Unassembled WGS sequence"/>
</dbReference>
<feature type="region of interest" description="Disordered" evidence="13">
    <location>
        <begin position="1"/>
        <end position="21"/>
    </location>
</feature>
<dbReference type="GO" id="GO:0045454">
    <property type="term" value="P:cell redox homeostasis"/>
    <property type="evidence" value="ECO:0007669"/>
    <property type="project" value="TreeGrafter"/>
</dbReference>
<comment type="function">
    <text evidence="1">Thiol-specific peroxidase that catalyzes the reduction of hydrogen peroxide and organic hydroperoxides to water and alcohols, respectively. Plays a role in cell protection against oxidative stress by detoxifying peroxides and as sensor of hydrogen peroxide-mediated signaling events.</text>
</comment>
<protein>
    <recommendedName>
        <fullName evidence="3">thioredoxin-dependent peroxiredoxin</fullName>
        <ecNumber evidence="3">1.11.1.24</ecNumber>
    </recommendedName>
    <alternativeName>
        <fullName evidence="9">Thioredoxin peroxidase</fullName>
    </alternativeName>
</protein>
<dbReference type="CDD" id="cd03017">
    <property type="entry name" value="PRX_BCP"/>
    <property type="match status" value="1"/>
</dbReference>
<keyword evidence="8" id="KW-0676">Redox-active center</keyword>
<evidence type="ECO:0000256" key="4">
    <source>
        <dbReference type="ARBA" id="ARBA00022559"/>
    </source>
</evidence>
<dbReference type="InterPro" id="IPR000866">
    <property type="entry name" value="AhpC/TSA"/>
</dbReference>
<dbReference type="PANTHER" id="PTHR42801">
    <property type="entry name" value="THIOREDOXIN-DEPENDENT PEROXIDE REDUCTASE"/>
    <property type="match status" value="1"/>
</dbReference>
<feature type="domain" description="Thioredoxin" evidence="14">
    <location>
        <begin position="3"/>
        <end position="155"/>
    </location>
</feature>
<comment type="subunit">
    <text evidence="2">Monomer.</text>
</comment>
<dbReference type="Gene3D" id="3.40.30.10">
    <property type="entry name" value="Glutaredoxin"/>
    <property type="match status" value="1"/>
</dbReference>
<dbReference type="SUPFAM" id="SSF52833">
    <property type="entry name" value="Thioredoxin-like"/>
    <property type="match status" value="1"/>
</dbReference>
<keyword evidence="4 15" id="KW-0575">Peroxidase</keyword>
<dbReference type="PIRSF" id="PIRSF000239">
    <property type="entry name" value="AHPC"/>
    <property type="match status" value="1"/>
</dbReference>
<evidence type="ECO:0000256" key="9">
    <source>
        <dbReference type="ARBA" id="ARBA00032824"/>
    </source>
</evidence>
<organism evidence="15 16">
    <name type="scientific">Candidatus Kerfeldbacteria bacterium CG_4_10_14_0_8_um_filter_42_10</name>
    <dbReference type="NCBI Taxonomy" id="2014248"/>
    <lineage>
        <taxon>Bacteria</taxon>
        <taxon>Candidatus Kerfeldiibacteriota</taxon>
    </lineage>
</organism>
<evidence type="ECO:0000256" key="6">
    <source>
        <dbReference type="ARBA" id="ARBA00023002"/>
    </source>
</evidence>
<keyword evidence="5" id="KW-0049">Antioxidant</keyword>
<evidence type="ECO:0000256" key="12">
    <source>
        <dbReference type="PIRSR" id="PIRSR000239-1"/>
    </source>
</evidence>
<evidence type="ECO:0000313" key="15">
    <source>
        <dbReference type="EMBL" id="PIY95950.1"/>
    </source>
</evidence>
<evidence type="ECO:0000256" key="2">
    <source>
        <dbReference type="ARBA" id="ARBA00011245"/>
    </source>
</evidence>
<dbReference type="AlphaFoldDB" id="A0A2M7RGS5"/>
<gene>
    <name evidence="15" type="ORF">COY66_05440</name>
</gene>
<dbReference type="EMBL" id="PFMD01000063">
    <property type="protein sequence ID" value="PIY95950.1"/>
    <property type="molecule type" value="Genomic_DNA"/>
</dbReference>
<name>A0A2M7RGS5_9BACT</name>
<keyword evidence="7" id="KW-1015">Disulfide bond</keyword>
<sequence length="155" mass="17700">MNLPLGKKAPDFSLPDQNGKQQKLSDYRGKWVLLYFYPRDNTPGCTKEACGIRDSFPEFNQLEITVLGISTDSEASHAKFAQKYRLPFSLLADKDKKIVKLYGVWGKKKFLGKEFMGTKRTSFLINPNGKIVKIYEQVKPDIHAQEVLEDLAKLK</sequence>
<comment type="catalytic activity">
    <reaction evidence="11">
        <text>a hydroperoxide + [thioredoxin]-dithiol = an alcohol + [thioredoxin]-disulfide + H2O</text>
        <dbReference type="Rhea" id="RHEA:62620"/>
        <dbReference type="Rhea" id="RHEA-COMP:10698"/>
        <dbReference type="Rhea" id="RHEA-COMP:10700"/>
        <dbReference type="ChEBI" id="CHEBI:15377"/>
        <dbReference type="ChEBI" id="CHEBI:29950"/>
        <dbReference type="ChEBI" id="CHEBI:30879"/>
        <dbReference type="ChEBI" id="CHEBI:35924"/>
        <dbReference type="ChEBI" id="CHEBI:50058"/>
        <dbReference type="EC" id="1.11.1.24"/>
    </reaction>
</comment>
<dbReference type="FunFam" id="3.40.30.10:FF:000007">
    <property type="entry name" value="Thioredoxin-dependent thiol peroxidase"/>
    <property type="match status" value="1"/>
</dbReference>
<comment type="similarity">
    <text evidence="10">Belongs to the peroxiredoxin family. BCP/PrxQ subfamily.</text>
</comment>
<dbReference type="NCBIfam" id="NF006960">
    <property type="entry name" value="PRK09437.1"/>
    <property type="match status" value="1"/>
</dbReference>
<evidence type="ECO:0000256" key="11">
    <source>
        <dbReference type="ARBA" id="ARBA00049091"/>
    </source>
</evidence>
<dbReference type="PROSITE" id="PS51352">
    <property type="entry name" value="THIOREDOXIN_2"/>
    <property type="match status" value="1"/>
</dbReference>
<evidence type="ECO:0000256" key="13">
    <source>
        <dbReference type="SAM" id="MobiDB-lite"/>
    </source>
</evidence>
<evidence type="ECO:0000259" key="14">
    <source>
        <dbReference type="PROSITE" id="PS51352"/>
    </source>
</evidence>
<reference evidence="15 16" key="1">
    <citation type="submission" date="2017-09" db="EMBL/GenBank/DDBJ databases">
        <title>Depth-based differentiation of microbial function through sediment-hosted aquifers and enrichment of novel symbionts in the deep terrestrial subsurface.</title>
        <authorList>
            <person name="Probst A.J."/>
            <person name="Ladd B."/>
            <person name="Jarett J.K."/>
            <person name="Geller-Mcgrath D.E."/>
            <person name="Sieber C.M."/>
            <person name="Emerson J.B."/>
            <person name="Anantharaman K."/>
            <person name="Thomas B.C."/>
            <person name="Malmstrom R."/>
            <person name="Stieglmeier M."/>
            <person name="Klingl A."/>
            <person name="Woyke T."/>
            <person name="Ryan C.M."/>
            <person name="Banfield J.F."/>
        </authorList>
    </citation>
    <scope>NUCLEOTIDE SEQUENCE [LARGE SCALE GENOMIC DNA]</scope>
    <source>
        <strain evidence="15">CG_4_10_14_0_8_um_filter_42_10</strain>
    </source>
</reference>
<accession>A0A2M7RGS5</accession>
<dbReference type="Pfam" id="PF00578">
    <property type="entry name" value="AhpC-TSA"/>
    <property type="match status" value="1"/>
</dbReference>
<evidence type="ECO:0000256" key="8">
    <source>
        <dbReference type="ARBA" id="ARBA00023284"/>
    </source>
</evidence>
<evidence type="ECO:0000256" key="1">
    <source>
        <dbReference type="ARBA" id="ARBA00003330"/>
    </source>
</evidence>
<dbReference type="InterPro" id="IPR024706">
    <property type="entry name" value="Peroxiredoxin_AhpC-typ"/>
</dbReference>
<evidence type="ECO:0000256" key="10">
    <source>
        <dbReference type="ARBA" id="ARBA00038489"/>
    </source>
</evidence>
<comment type="caution">
    <text evidence="15">The sequence shown here is derived from an EMBL/GenBank/DDBJ whole genome shotgun (WGS) entry which is preliminary data.</text>
</comment>
<proteinExistence type="inferred from homology"/>